<protein>
    <submittedName>
        <fullName evidence="1">Uncharacterized protein</fullName>
    </submittedName>
</protein>
<evidence type="ECO:0000313" key="1">
    <source>
        <dbReference type="EMBL" id="WAN69161.1"/>
    </source>
</evidence>
<reference evidence="1" key="1">
    <citation type="journal article" date="2017" name="Proc. Natl. Acad. Sci. U.S.A.">
        <title>Comparative genomics uncovers the prolific and distinctive metabolic potential of the cyanobacterial genus Moorea.</title>
        <authorList>
            <person name="Leao T."/>
            <person name="Castelao G."/>
            <person name="Korobeynikov A."/>
            <person name="Monroe E.A."/>
            <person name="Podell S."/>
            <person name="Glukhov E."/>
            <person name="Allen E.E."/>
            <person name="Gerwick W.H."/>
            <person name="Gerwick L."/>
        </authorList>
    </citation>
    <scope>NUCLEOTIDE SEQUENCE</scope>
    <source>
        <strain evidence="1">JHB</strain>
    </source>
</reference>
<organism evidence="1">
    <name type="scientific">Moorena producens (strain JHB)</name>
    <dbReference type="NCBI Taxonomy" id="1454205"/>
    <lineage>
        <taxon>Bacteria</taxon>
        <taxon>Bacillati</taxon>
        <taxon>Cyanobacteriota</taxon>
        <taxon>Cyanophyceae</taxon>
        <taxon>Coleofasciculales</taxon>
        <taxon>Coleofasciculaceae</taxon>
        <taxon>Moorena</taxon>
    </lineage>
</organism>
<accession>A0A9Q9ST46</accession>
<dbReference type="EMBL" id="CP017708">
    <property type="protein sequence ID" value="WAN69161.1"/>
    <property type="molecule type" value="Genomic_DNA"/>
</dbReference>
<gene>
    <name evidence="1" type="ORF">BJP36_43160</name>
</gene>
<dbReference type="AlphaFoldDB" id="A0A9Q9ST46"/>
<proteinExistence type="predicted"/>
<dbReference type="Proteomes" id="UP000176944">
    <property type="component" value="Chromosome"/>
</dbReference>
<reference evidence="1" key="2">
    <citation type="submission" date="2022-10" db="EMBL/GenBank/DDBJ databases">
        <authorList>
            <person name="Ngo T.-E."/>
        </authorList>
    </citation>
    <scope>NUCLEOTIDE SEQUENCE</scope>
    <source>
        <strain evidence="1">JHB</strain>
    </source>
</reference>
<sequence length="68" mass="7760">MGGTPFGRLHRFLITPKNPRISFLIFPVAHSRFPIPDSRFPIPDSRFPIPDSQKPCSQKPCSLFNTYS</sequence>
<name>A0A9Q9ST46_MOOP1</name>